<sequence length="68" mass="7162">MRPGAKDLVERTEALAVALDIDLSKPVSNVDTGLLRRSQGQRPVSGGSPHVPPPRPPPPRSSVVSEVS</sequence>
<feature type="compositionally biased region" description="Pro residues" evidence="1">
    <location>
        <begin position="50"/>
        <end position="60"/>
    </location>
</feature>
<feature type="region of interest" description="Disordered" evidence="1">
    <location>
        <begin position="26"/>
        <end position="68"/>
    </location>
</feature>
<accession>A0A0C2H5E5</accession>
<dbReference type="Proteomes" id="UP000054047">
    <property type="component" value="Unassembled WGS sequence"/>
</dbReference>
<dbReference type="EMBL" id="KN726227">
    <property type="protein sequence ID" value="KIH69065.1"/>
    <property type="molecule type" value="Genomic_DNA"/>
</dbReference>
<dbReference type="AlphaFoldDB" id="A0A0C2H5E5"/>
<name>A0A0C2H5E5_9BILA</name>
<protein>
    <submittedName>
        <fullName evidence="2">Uncharacterized protein</fullName>
    </submittedName>
</protein>
<reference evidence="2 3" key="1">
    <citation type="submission" date="2013-12" db="EMBL/GenBank/DDBJ databases">
        <title>Draft genome of the parsitic nematode Ancylostoma duodenale.</title>
        <authorList>
            <person name="Mitreva M."/>
        </authorList>
    </citation>
    <scope>NUCLEOTIDE SEQUENCE [LARGE SCALE GENOMIC DNA]</scope>
    <source>
        <strain evidence="2 3">Zhejiang</strain>
    </source>
</reference>
<gene>
    <name evidence="2" type="ORF">ANCDUO_00592</name>
</gene>
<evidence type="ECO:0000313" key="2">
    <source>
        <dbReference type="EMBL" id="KIH69065.1"/>
    </source>
</evidence>
<proteinExistence type="predicted"/>
<evidence type="ECO:0000256" key="1">
    <source>
        <dbReference type="SAM" id="MobiDB-lite"/>
    </source>
</evidence>
<keyword evidence="3" id="KW-1185">Reference proteome</keyword>
<organism evidence="2 3">
    <name type="scientific">Ancylostoma duodenale</name>
    <dbReference type="NCBI Taxonomy" id="51022"/>
    <lineage>
        <taxon>Eukaryota</taxon>
        <taxon>Metazoa</taxon>
        <taxon>Ecdysozoa</taxon>
        <taxon>Nematoda</taxon>
        <taxon>Chromadorea</taxon>
        <taxon>Rhabditida</taxon>
        <taxon>Rhabditina</taxon>
        <taxon>Rhabditomorpha</taxon>
        <taxon>Strongyloidea</taxon>
        <taxon>Ancylostomatidae</taxon>
        <taxon>Ancylostomatinae</taxon>
        <taxon>Ancylostoma</taxon>
    </lineage>
</organism>
<evidence type="ECO:0000313" key="3">
    <source>
        <dbReference type="Proteomes" id="UP000054047"/>
    </source>
</evidence>